<feature type="transmembrane region" description="Helical" evidence="2">
    <location>
        <begin position="79"/>
        <end position="99"/>
    </location>
</feature>
<feature type="transmembrane region" description="Helical" evidence="2">
    <location>
        <begin position="270"/>
        <end position="288"/>
    </location>
</feature>
<dbReference type="InterPro" id="IPR032518">
    <property type="entry name" value="HepII_N"/>
</dbReference>
<evidence type="ECO:0000313" key="7">
    <source>
        <dbReference type="Proteomes" id="UP000218765"/>
    </source>
</evidence>
<feature type="transmembrane region" description="Helical" evidence="2">
    <location>
        <begin position="246"/>
        <end position="263"/>
    </location>
</feature>
<feature type="transmembrane region" description="Helical" evidence="2">
    <location>
        <begin position="401"/>
        <end position="424"/>
    </location>
</feature>
<protein>
    <recommendedName>
        <fullName evidence="8">DUF4962 domain-containing protein</fullName>
    </recommendedName>
</protein>
<evidence type="ECO:0008006" key="8">
    <source>
        <dbReference type="Google" id="ProtNLM"/>
    </source>
</evidence>
<feature type="transmembrane region" description="Helical" evidence="2">
    <location>
        <begin position="342"/>
        <end position="360"/>
    </location>
</feature>
<feature type="transmembrane region" description="Helical" evidence="2">
    <location>
        <begin position="372"/>
        <end position="389"/>
    </location>
</feature>
<dbReference type="AlphaFoldDB" id="A0A1Z4VT80"/>
<dbReference type="RefSeq" id="WP_096366744.1">
    <property type="nucleotide sequence ID" value="NZ_AP018052.1"/>
</dbReference>
<reference evidence="6 7" key="1">
    <citation type="submission" date="2017-05" db="EMBL/GenBank/DDBJ databases">
        <title>Thiocyanate degradation by Thiohalobacter thiocyanaticus FOKN1.</title>
        <authorList>
            <person name="Oshiki M."/>
            <person name="Fukushima T."/>
            <person name="Kawano S."/>
            <person name="Nakagawa J."/>
        </authorList>
    </citation>
    <scope>NUCLEOTIDE SEQUENCE [LARGE SCALE GENOMIC DNA]</scope>
    <source>
        <strain evidence="6 7">FOKN1</strain>
    </source>
</reference>
<comment type="subcellular location">
    <subcellularLocation>
        <location evidence="1">Cell envelope</location>
    </subcellularLocation>
</comment>
<feature type="domain" description="VanZ-like" evidence="3">
    <location>
        <begin position="52"/>
        <end position="124"/>
    </location>
</feature>
<feature type="domain" description="Heparinase II/III-like C-terminal" evidence="4">
    <location>
        <begin position="767"/>
        <end position="880"/>
    </location>
</feature>
<keyword evidence="7" id="KW-1185">Reference proteome</keyword>
<feature type="transmembrane region" description="Helical" evidence="2">
    <location>
        <begin position="48"/>
        <end position="67"/>
    </location>
</feature>
<dbReference type="InterPro" id="IPR008929">
    <property type="entry name" value="Chondroitin_lyas"/>
</dbReference>
<dbReference type="KEGG" id="ttc:FOKN1_2301"/>
<dbReference type="OrthoDB" id="283584at2"/>
<dbReference type="EMBL" id="AP018052">
    <property type="protein sequence ID" value="BAZ94675.1"/>
    <property type="molecule type" value="Genomic_DNA"/>
</dbReference>
<dbReference type="GO" id="GO:0016829">
    <property type="term" value="F:lyase activity"/>
    <property type="evidence" value="ECO:0007669"/>
    <property type="project" value="InterPro"/>
</dbReference>
<sequence length="1126" mass="124814">MRSRSDIRLLLVLALSYTLLIAYGSLYPLSGWRLPAAGWLPDSLLPGFNGADALLNLLVYMPFGFLWAGHRRRRGRTGLAPVLLLAAGTSLGLEALQHFLPGRTTSGLDSLLNITGAGLGALLATGTRTGLPGWLQRQRLRWLRDDAPAAAAGLTVLLWLFIELSPLLPDLSPGGIRHSLLPLYNGLRNPALLDLPAALARLGLVLAFALALLQLLKPQQPRLRLLALLLPALLAARVLISGSQLSLDLVLGTLLGFGLVLLLRRRETLWPWVGAAAALCGYILAQSQVDPGAARLHPFNWRPFSPQISHGFGLTDVAAQLWPFLALGLFLRQTPLARAGGLLLWSGVLAIAALSFGLEWQQRGLPGRQGDITDVILALLGWLLAWLLSAPQPRPRPLRPLAASQALYAFGILLAASLAATLLIRPQAGNAGQELQVREIPAPESLPAAELPGFRMAHPRLPYPTPDQLKIIRAENPHYLEHLQRRASDANRRHHRVFDAVMAEVLVPGSQDLDQLHAELLELELRWRGNQQTKPLAMAYDWLYDKWSEAQRASLLEKTLDACEYQIRFIRRNQLSPYNVYLYNSPFQALMACAIAVHGDHPRAGAVMNFTHHYWKDSVLPVWRQVMGANGGWHEGAEYVAIGIGDAVFQLPNMWRAATGEDLFASESGLRGFADFLVHRKRPDGEDIHLGDGGLYENSVPDAAALGVELNHPAVYSLDGCPNPKRPQPLSWPWGPLPDTGLCRPGARQQLPLSHYADGVGLLLARSDWSPEATFVSFKAGDNYWSHMHLDQGAFTIYKGGALAIDSGIYPQQYGSDHHLNYAYQSIAHNVITVTDPADTVPRHQGDRIRHIHNDGGQRRIGSGWGLAAPLDLEHWREQYDLYHTAETLAVYRDAGAAVKLADLTPAYTNRLSGKGTFAHRTRRVESLRRAFVYDRVQDAVIVFDRVEATRADFTKRWLLHSQTEPRVEGSEFLIELPPGQDRPGHAGGRLEGHILLPEQPRIQRIGGEGQEFRLGDRNYDDDGAVYTRIAKRDERGRTLEPGAWRLEVSPSAPARLDHYLVVMLPSLLDAGRATEVRRLPDRDNAVGCEIRSGERRSQWWFARDGSQVELVRFDKEGEIERRIIR</sequence>
<accession>A0A1Z4VT80</accession>
<feature type="transmembrane region" description="Helical" evidence="2">
    <location>
        <begin position="198"/>
        <end position="216"/>
    </location>
</feature>
<dbReference type="PANTHER" id="PTHR28008:SF1">
    <property type="entry name" value="DOMAIN PROTEIN, PUTATIVE (AFU_ORTHOLOGUE AFUA_3G10980)-RELATED"/>
    <property type="match status" value="1"/>
</dbReference>
<dbReference type="PANTHER" id="PTHR28008">
    <property type="entry name" value="DOMAIN PROTEIN, PUTATIVE (AFU_ORTHOLOGUE AFUA_3G10980)-RELATED"/>
    <property type="match status" value="1"/>
</dbReference>
<gene>
    <name evidence="6" type="ORF">FOKN1_2301</name>
</gene>
<dbReference type="Proteomes" id="UP000218765">
    <property type="component" value="Chromosome"/>
</dbReference>
<dbReference type="Pfam" id="PF07940">
    <property type="entry name" value="Hepar_II_III_C"/>
    <property type="match status" value="1"/>
</dbReference>
<dbReference type="Gene3D" id="2.70.98.70">
    <property type="match status" value="1"/>
</dbReference>
<evidence type="ECO:0000259" key="5">
    <source>
        <dbReference type="Pfam" id="PF16332"/>
    </source>
</evidence>
<dbReference type="Pfam" id="PF04892">
    <property type="entry name" value="VanZ"/>
    <property type="match status" value="1"/>
</dbReference>
<feature type="transmembrane region" description="Helical" evidence="2">
    <location>
        <begin position="143"/>
        <end position="162"/>
    </location>
</feature>
<keyword evidence="2" id="KW-0472">Membrane</keyword>
<keyword evidence="2" id="KW-0812">Transmembrane</keyword>
<evidence type="ECO:0000259" key="3">
    <source>
        <dbReference type="Pfam" id="PF04892"/>
    </source>
</evidence>
<feature type="domain" description="Heparinase II N-terminal" evidence="5">
    <location>
        <begin position="536"/>
        <end position="693"/>
    </location>
</feature>
<dbReference type="Gene3D" id="1.50.10.100">
    <property type="entry name" value="Chondroitin AC/alginate lyase"/>
    <property type="match status" value="1"/>
</dbReference>
<organism evidence="6 7">
    <name type="scientific">Thiohalobacter thiocyanaticus</name>
    <dbReference type="NCBI Taxonomy" id="585455"/>
    <lineage>
        <taxon>Bacteria</taxon>
        <taxon>Pseudomonadati</taxon>
        <taxon>Pseudomonadota</taxon>
        <taxon>Gammaproteobacteria</taxon>
        <taxon>Thiohalobacterales</taxon>
        <taxon>Thiohalobacteraceae</taxon>
        <taxon>Thiohalobacter</taxon>
    </lineage>
</organism>
<keyword evidence="2" id="KW-1133">Transmembrane helix</keyword>
<feature type="transmembrane region" description="Helical" evidence="2">
    <location>
        <begin position="111"/>
        <end position="131"/>
    </location>
</feature>
<dbReference type="Pfam" id="PF16332">
    <property type="entry name" value="DUF4962"/>
    <property type="match status" value="1"/>
</dbReference>
<name>A0A1Z4VT80_9GAMM</name>
<evidence type="ECO:0000259" key="4">
    <source>
        <dbReference type="Pfam" id="PF07940"/>
    </source>
</evidence>
<feature type="transmembrane region" description="Helical" evidence="2">
    <location>
        <begin position="308"/>
        <end position="330"/>
    </location>
</feature>
<dbReference type="InterPro" id="IPR012480">
    <property type="entry name" value="Hepar_II_III_C"/>
</dbReference>
<feature type="transmembrane region" description="Helical" evidence="2">
    <location>
        <begin position="223"/>
        <end position="240"/>
    </location>
</feature>
<proteinExistence type="predicted"/>
<evidence type="ECO:0000313" key="6">
    <source>
        <dbReference type="EMBL" id="BAZ94675.1"/>
    </source>
</evidence>
<evidence type="ECO:0000256" key="2">
    <source>
        <dbReference type="SAM" id="Phobius"/>
    </source>
</evidence>
<dbReference type="GO" id="GO:0030313">
    <property type="term" value="C:cell envelope"/>
    <property type="evidence" value="ECO:0007669"/>
    <property type="project" value="UniProtKB-SubCell"/>
</dbReference>
<evidence type="ECO:0000256" key="1">
    <source>
        <dbReference type="ARBA" id="ARBA00004196"/>
    </source>
</evidence>
<dbReference type="InterPro" id="IPR006976">
    <property type="entry name" value="VanZ-like"/>
</dbReference>